<feature type="signal peptide" evidence="2">
    <location>
        <begin position="1"/>
        <end position="28"/>
    </location>
</feature>
<evidence type="ECO:0000256" key="1">
    <source>
        <dbReference type="SAM" id="MobiDB-lite"/>
    </source>
</evidence>
<dbReference type="Gene3D" id="3.10.450.40">
    <property type="match status" value="2"/>
</dbReference>
<comment type="caution">
    <text evidence="4">The sequence shown here is derived from an EMBL/GenBank/DDBJ whole genome shotgun (WGS) entry which is preliminary data.</text>
</comment>
<keyword evidence="2" id="KW-0732">Signal</keyword>
<feature type="chain" id="PRO_5047258462" evidence="2">
    <location>
        <begin position="29"/>
        <end position="179"/>
    </location>
</feature>
<evidence type="ECO:0000313" key="5">
    <source>
        <dbReference type="Proteomes" id="UP001180754"/>
    </source>
</evidence>
<dbReference type="EMBL" id="JAVRFD010000019">
    <property type="protein sequence ID" value="MDT0547409.1"/>
    <property type="molecule type" value="Genomic_DNA"/>
</dbReference>
<proteinExistence type="predicted"/>
<evidence type="ECO:0000256" key="2">
    <source>
        <dbReference type="SAM" id="SignalP"/>
    </source>
</evidence>
<protein>
    <submittedName>
        <fullName evidence="4">PepSY domain-containing protein</fullName>
    </submittedName>
</protein>
<keyword evidence="5" id="KW-1185">Reference proteome</keyword>
<feature type="domain" description="PepSY" evidence="3">
    <location>
        <begin position="117"/>
        <end position="157"/>
    </location>
</feature>
<feature type="compositionally biased region" description="Basic and acidic residues" evidence="1">
    <location>
        <begin position="159"/>
        <end position="179"/>
    </location>
</feature>
<feature type="compositionally biased region" description="Polar residues" evidence="1">
    <location>
        <begin position="149"/>
        <end position="158"/>
    </location>
</feature>
<evidence type="ECO:0000259" key="3">
    <source>
        <dbReference type="Pfam" id="PF03413"/>
    </source>
</evidence>
<accession>A0ABU2XPN1</accession>
<sequence>MKRMPIIAALAAASLATASALTVATATAAPRPSTTSKSTSLVQAAEAAVKAVPGTVASVERDDDRPGWEVEVLGKDNAWHEVKVGANGQVLGQKLDKDEDDRKEATVLRTAKVGAVAAAERVKGTVTSVELDDKVWEVELAGKFREVNVNPQTGAVTQSHEDDHHEGDHHGNDHHEDED</sequence>
<organism evidence="4 5">
    <name type="scientific">Streptomyces lonegramiae</name>
    <dbReference type="NCBI Taxonomy" id="3075524"/>
    <lineage>
        <taxon>Bacteria</taxon>
        <taxon>Bacillati</taxon>
        <taxon>Actinomycetota</taxon>
        <taxon>Actinomycetes</taxon>
        <taxon>Kitasatosporales</taxon>
        <taxon>Streptomycetaceae</taxon>
        <taxon>Streptomyces</taxon>
    </lineage>
</organism>
<feature type="domain" description="PepSY" evidence="3">
    <location>
        <begin position="40"/>
        <end position="84"/>
    </location>
</feature>
<dbReference type="RefSeq" id="WP_311727930.1">
    <property type="nucleotide sequence ID" value="NZ_JAVRFD010000019.1"/>
</dbReference>
<dbReference type="InterPro" id="IPR025711">
    <property type="entry name" value="PepSY"/>
</dbReference>
<gene>
    <name evidence="4" type="ORF">RND15_32600</name>
</gene>
<feature type="region of interest" description="Disordered" evidence="1">
    <location>
        <begin position="146"/>
        <end position="179"/>
    </location>
</feature>
<dbReference type="Pfam" id="PF03413">
    <property type="entry name" value="PepSY"/>
    <property type="match status" value="2"/>
</dbReference>
<reference evidence="4" key="1">
    <citation type="submission" date="2024-05" db="EMBL/GenBank/DDBJ databases">
        <title>30 novel species of actinomycetes from the DSMZ collection.</title>
        <authorList>
            <person name="Nouioui I."/>
        </authorList>
    </citation>
    <scope>NUCLEOTIDE SEQUENCE</scope>
    <source>
        <strain evidence="4">DSM 41529</strain>
    </source>
</reference>
<name>A0ABU2XPN1_9ACTN</name>
<evidence type="ECO:0000313" key="4">
    <source>
        <dbReference type="EMBL" id="MDT0547409.1"/>
    </source>
</evidence>
<dbReference type="Proteomes" id="UP001180754">
    <property type="component" value="Unassembled WGS sequence"/>
</dbReference>